<dbReference type="InterPro" id="IPR021347">
    <property type="entry name" value="DUF2964"/>
</dbReference>
<evidence type="ECO:0000256" key="1">
    <source>
        <dbReference type="SAM" id="Phobius"/>
    </source>
</evidence>
<protein>
    <submittedName>
        <fullName evidence="2">DUF2964 domain-containing protein</fullName>
    </submittedName>
</protein>
<name>A0ABS8JRQ9_9BURK</name>
<keyword evidence="1" id="KW-0472">Membrane</keyword>
<feature type="transmembrane region" description="Helical" evidence="1">
    <location>
        <begin position="7"/>
        <end position="30"/>
    </location>
</feature>
<dbReference type="Pfam" id="PF11177">
    <property type="entry name" value="DUF2964"/>
    <property type="match status" value="1"/>
</dbReference>
<feature type="transmembrane region" description="Helical" evidence="1">
    <location>
        <begin position="36"/>
        <end position="55"/>
    </location>
</feature>
<gene>
    <name evidence="2" type="ORF">LJ656_08340</name>
</gene>
<comment type="caution">
    <text evidence="2">The sequence shown here is derived from an EMBL/GenBank/DDBJ whole genome shotgun (WGS) entry which is preliminary data.</text>
</comment>
<dbReference type="EMBL" id="JAJITD010000003">
    <property type="protein sequence ID" value="MCC8392594.1"/>
    <property type="molecule type" value="Genomic_DNA"/>
</dbReference>
<sequence length="61" mass="6395">MERVEGRIVLAAIAIFIALGGIASAIRGLLYEDSSLVRIGALAMVLGVAGFVILLNPWANK</sequence>
<accession>A0ABS8JRQ9</accession>
<evidence type="ECO:0000313" key="2">
    <source>
        <dbReference type="EMBL" id="MCC8392594.1"/>
    </source>
</evidence>
<dbReference type="RefSeq" id="WP_230508792.1">
    <property type="nucleotide sequence ID" value="NZ_JAJITD010000003.1"/>
</dbReference>
<proteinExistence type="predicted"/>
<evidence type="ECO:0000313" key="3">
    <source>
        <dbReference type="Proteomes" id="UP001431019"/>
    </source>
</evidence>
<dbReference type="Proteomes" id="UP001431019">
    <property type="component" value="Unassembled WGS sequence"/>
</dbReference>
<keyword evidence="1" id="KW-0812">Transmembrane</keyword>
<keyword evidence="3" id="KW-1185">Reference proteome</keyword>
<organism evidence="2 3">
    <name type="scientific">Paraburkholderia sejongensis</name>
    <dbReference type="NCBI Taxonomy" id="2886946"/>
    <lineage>
        <taxon>Bacteria</taxon>
        <taxon>Pseudomonadati</taxon>
        <taxon>Pseudomonadota</taxon>
        <taxon>Betaproteobacteria</taxon>
        <taxon>Burkholderiales</taxon>
        <taxon>Burkholderiaceae</taxon>
        <taxon>Paraburkholderia</taxon>
    </lineage>
</organism>
<keyword evidence="1" id="KW-1133">Transmembrane helix</keyword>
<reference evidence="2 3" key="1">
    <citation type="submission" date="2021-11" db="EMBL/GenBank/DDBJ databases">
        <authorList>
            <person name="Oh E.-T."/>
            <person name="Kim S.-B."/>
        </authorList>
    </citation>
    <scope>NUCLEOTIDE SEQUENCE [LARGE SCALE GENOMIC DNA]</scope>
    <source>
        <strain evidence="2 3">MMS20-SJTR3</strain>
    </source>
</reference>